<dbReference type="InterPro" id="IPR027417">
    <property type="entry name" value="P-loop_NTPase"/>
</dbReference>
<dbReference type="OrthoDB" id="2546325at2759"/>
<dbReference type="Pfam" id="PF24883">
    <property type="entry name" value="NPHP3_N"/>
    <property type="match status" value="1"/>
</dbReference>
<feature type="region of interest" description="Disordered" evidence="2">
    <location>
        <begin position="1"/>
        <end position="21"/>
    </location>
</feature>
<dbReference type="PANTHER" id="PTHR10039">
    <property type="entry name" value="AMELOGENIN"/>
    <property type="match status" value="1"/>
</dbReference>
<organism evidence="4 5">
    <name type="scientific">Penicillium cosmopolitanum</name>
    <dbReference type="NCBI Taxonomy" id="1131564"/>
    <lineage>
        <taxon>Eukaryota</taxon>
        <taxon>Fungi</taxon>
        <taxon>Dikarya</taxon>
        <taxon>Ascomycota</taxon>
        <taxon>Pezizomycotina</taxon>
        <taxon>Eurotiomycetes</taxon>
        <taxon>Eurotiomycetidae</taxon>
        <taxon>Eurotiales</taxon>
        <taxon>Aspergillaceae</taxon>
        <taxon>Penicillium</taxon>
    </lineage>
</organism>
<reference evidence="4" key="1">
    <citation type="submission" date="2022-12" db="EMBL/GenBank/DDBJ databases">
        <authorList>
            <person name="Petersen C."/>
        </authorList>
    </citation>
    <scope>NUCLEOTIDE SEQUENCE</scope>
    <source>
        <strain evidence="4">IBT 29677</strain>
    </source>
</reference>
<dbReference type="Gene3D" id="1.25.40.10">
    <property type="entry name" value="Tetratricopeptide repeat domain"/>
    <property type="match status" value="1"/>
</dbReference>
<gene>
    <name evidence="4" type="ORF">N7509_008121</name>
</gene>
<evidence type="ECO:0000313" key="5">
    <source>
        <dbReference type="Proteomes" id="UP001147747"/>
    </source>
</evidence>
<sequence length="2049" mass="232655">MLGLSHLGTYEADDNPKPNGRIRALEWPRSLSITSESTGYDEDSMQEHHSVSHVSIQPAGLSHLIQSPVFLRSLPAMFPYHPSVNAKANQLLPAPANEFNRITVAIHAPTFPRPLQAPTTTPSQRLLHSSGQMNLGVYISRVRARLTGCLPNQQALAIDSTPGALIEFIDRVRLRMLPHQGSRLDRILHWADNLEEALAKFLSSIEMSHKFSNLKDFVLLVRACIKYLVQLAAKDTSPVLERVFEAFNEVTWVITAMGKPRSVQSPVIDEQLTRILIILLDMNVTIFQYIHTTGGKVSTSSAFGQDALELSPFIKSLINVHDEFCYELWQAVLCNLPSARGISVDFIRRWLSSQEKSSLVWKTYRSSGQAFGANLPLQWMTELTRKFWAGSDTLLLLTGEAGSGKTALCHFLLDQSRSRFPKGTRVLYFSFETSIPGQRTQLVFLKSLMLQLLEQSNGNSGLLVALCDAYNMIEREHISGPEKHLWSLLAEWSVKTTQLASDSGVLIVVDNLDKVDGGLVMAGKIRQKLHDLVSQRRGFRAIILSRPLCGGEDDNEPLPGTRHHPIDPLGWRDDMRRYIELSLRHSARLDFLTSTEMDQVVRRAIEVKTTSFQMANLLIAFIEMERTYQRIILALRTVPDTRLGFVDHLMMHIDWTHPLVKSLISWLLVAQRNLSMSELEQLMDQTAASAFSGTNAARTLRESCACLVEIRDDTIAFIDPMMKEHILNLGNQSRIPITKSKANQFVLRRCLEYMNSRLPELGNSMPSLDGPDSESSDAPANPACIDPVLDYCISFYIQHYISSSLQSMTGDWKSLYLDSTQLAQWEYSYWKDQCDNETQESWHKRALGFRKAVLGENSRAVIQTLINLAKLSLSDVNPAKALPYLCEAWKIAISVMGTQATICKDVAHKVAEIVACQCDSEYYASLLDKCPGVEELYKYIWKIDQEDHGRMNDGALVHIQLLISMYRHHGKFYDAFCLLQDLYHEAVALFGKFDARTNGYAEQLIDILTIMGRDSEICTLCEDLFEDPEHALNRWDQRRLTILFHMIRCYVRQGQTTRAQGQLSKIWQTLYDLVVSTQTLDVQIALVEVTIERARLFTHQLNKSQRKEAASFVSRIWVALSEAQSSFNDQLLVKLLDLSEYFVEIAVFDPILPILLHLQSSYHDRVTSCPGDAIRVAVALAKCYRHYPQCKDDGCFDPDYLQEILSLLLGLDEMNESYMDLPEEMVHIYISESRWIDAIQVCTAVLGHLWPEILIPVNPFKLTLTLPEAHQPAGIRMALLFAKVKLQQSADDIQTSTLLESIFTLFKRKLPLDQPSLYDAASLWSDSLCNLSRISEAMQMWKELHETCSRQLGPLHEQSIRITRCLISIYRDTGDRIPFGSLDVLLSILRSFGPRPDLCQPIAFEVITVLLSQYERQGKLDEVYKLYDQLWQSIVRHDHSYPNPLSDAEIFGIYEKFSRALLQRSDCDRAIRVTHELQKLLRSNWDASALLCIRADFELAQLLERDAHNYKQVVALYEAICDVDLAMFQNEDQDEILRIIKIATEHLVKIYTTHADLATKAEAMLIHAWKQAAAVRGSSDFHTLECFLRLIRFCRSQNEMLGGNSIPLHMREYVMDLLVEEHDEKRLFERASTIADLYQETRMVSSGIRFMKEVRNEFVSLSPSKPSRLGLARLMLLDRRCLLFVDAVDSILAGNDNGPTLFVDLLQSLMAETALYEAWDRAKRGHYPLKSIFTTSSRLFLFLQRPRRDPERTAVFEDLWSAFQTITGLELPTGGTIYIQLEVCIREMDRRQASPLLVEALVQICIELYNIQSFSGGLAVLEWTAEYFANPTWAKASQVTQMAFRLARSINSLQFGESDRIIVEKARLLVSEILAKLISQVDTGELVLNEVTVQEVNLIIRLLSHGNNRLTALNQIFKTLWDFRSRLTWGAQSTMSLGERLCEVKFALGERKEALDLLQDICYNIRDVYGPLHPLSVECDNLRARLLNTDGQHDHALSIHANVLQEALTQRDSRPSGIIGGQDYLGLILEEQPGLLNATLGLKGGLVRQ</sequence>
<reference evidence="4" key="2">
    <citation type="journal article" date="2023" name="IMA Fungus">
        <title>Comparative genomic study of the Penicillium genus elucidates a diverse pangenome and 15 lateral gene transfer events.</title>
        <authorList>
            <person name="Petersen C."/>
            <person name="Sorensen T."/>
            <person name="Nielsen M.R."/>
            <person name="Sondergaard T.E."/>
            <person name="Sorensen J.L."/>
            <person name="Fitzpatrick D.A."/>
            <person name="Frisvad J.C."/>
            <person name="Nielsen K.L."/>
        </authorList>
    </citation>
    <scope>NUCLEOTIDE SEQUENCE</scope>
    <source>
        <strain evidence="4">IBT 29677</strain>
    </source>
</reference>
<comment type="caution">
    <text evidence="4">The sequence shown here is derived from an EMBL/GenBank/DDBJ whole genome shotgun (WGS) entry which is preliminary data.</text>
</comment>
<feature type="domain" description="Nephrocystin 3-like N-terminal" evidence="3">
    <location>
        <begin position="386"/>
        <end position="546"/>
    </location>
</feature>
<proteinExistence type="predicted"/>
<accession>A0A9X0B937</accession>
<name>A0A9X0B937_9EURO</name>
<dbReference type="InterPro" id="IPR056884">
    <property type="entry name" value="NPHP3-like_N"/>
</dbReference>
<dbReference type="SUPFAM" id="SSF52540">
    <property type="entry name" value="P-loop containing nucleoside triphosphate hydrolases"/>
    <property type="match status" value="1"/>
</dbReference>
<dbReference type="PANTHER" id="PTHR10039:SF11">
    <property type="entry name" value="NACHT DOMAIN PROTEIN (AFU_ORTHOLOGUE AFUA_1G01490)"/>
    <property type="match status" value="1"/>
</dbReference>
<dbReference type="EMBL" id="JAPZBU010000008">
    <property type="protein sequence ID" value="KAJ5392631.1"/>
    <property type="molecule type" value="Genomic_DNA"/>
</dbReference>
<evidence type="ECO:0000256" key="1">
    <source>
        <dbReference type="ARBA" id="ARBA00022737"/>
    </source>
</evidence>
<evidence type="ECO:0000313" key="4">
    <source>
        <dbReference type="EMBL" id="KAJ5392631.1"/>
    </source>
</evidence>
<keyword evidence="5" id="KW-1185">Reference proteome</keyword>
<dbReference type="InterPro" id="IPR011990">
    <property type="entry name" value="TPR-like_helical_dom_sf"/>
</dbReference>
<dbReference type="Proteomes" id="UP001147747">
    <property type="component" value="Unassembled WGS sequence"/>
</dbReference>
<dbReference type="RefSeq" id="XP_056488309.1">
    <property type="nucleotide sequence ID" value="XM_056632758.1"/>
</dbReference>
<evidence type="ECO:0000256" key="2">
    <source>
        <dbReference type="SAM" id="MobiDB-lite"/>
    </source>
</evidence>
<dbReference type="Gene3D" id="3.40.50.300">
    <property type="entry name" value="P-loop containing nucleotide triphosphate hydrolases"/>
    <property type="match status" value="1"/>
</dbReference>
<dbReference type="GeneID" id="81371738"/>
<keyword evidence="1" id="KW-0677">Repeat</keyword>
<evidence type="ECO:0000259" key="3">
    <source>
        <dbReference type="Pfam" id="PF24883"/>
    </source>
</evidence>
<protein>
    <recommendedName>
        <fullName evidence="3">Nephrocystin 3-like N-terminal domain-containing protein</fullName>
    </recommendedName>
</protein>